<evidence type="ECO:0000313" key="2">
    <source>
        <dbReference type="Proteomes" id="UP000309997"/>
    </source>
</evidence>
<reference evidence="1 2" key="1">
    <citation type="journal article" date="2024" name="Plant Biotechnol. J.">
        <title>Genome and CRISPR/Cas9 system of a widespread forest tree (Populus alba) in the world.</title>
        <authorList>
            <person name="Liu Y.J."/>
            <person name="Jiang P.F."/>
            <person name="Han X.M."/>
            <person name="Li X.Y."/>
            <person name="Wang H.M."/>
            <person name="Wang Y.J."/>
            <person name="Wang X.X."/>
            <person name="Zeng Q.Y."/>
        </authorList>
    </citation>
    <scope>NUCLEOTIDE SEQUENCE [LARGE SCALE GENOMIC DNA]</scope>
    <source>
        <strain evidence="2">cv. PAL-ZL1</strain>
    </source>
</reference>
<name>A0ACC4BS26_POPAL</name>
<dbReference type="EMBL" id="RCHU02000009">
    <property type="protein sequence ID" value="KAL3580957.1"/>
    <property type="molecule type" value="Genomic_DNA"/>
</dbReference>
<accession>A0ACC4BS26</accession>
<organism evidence="1 2">
    <name type="scientific">Populus alba</name>
    <name type="common">White poplar</name>
    <dbReference type="NCBI Taxonomy" id="43335"/>
    <lineage>
        <taxon>Eukaryota</taxon>
        <taxon>Viridiplantae</taxon>
        <taxon>Streptophyta</taxon>
        <taxon>Embryophyta</taxon>
        <taxon>Tracheophyta</taxon>
        <taxon>Spermatophyta</taxon>
        <taxon>Magnoliopsida</taxon>
        <taxon>eudicotyledons</taxon>
        <taxon>Gunneridae</taxon>
        <taxon>Pentapetalae</taxon>
        <taxon>rosids</taxon>
        <taxon>fabids</taxon>
        <taxon>Malpighiales</taxon>
        <taxon>Salicaceae</taxon>
        <taxon>Saliceae</taxon>
        <taxon>Populus</taxon>
    </lineage>
</organism>
<sequence length="87" mass="9815">MENPFSQTPRAKPEEKPRMQPQFSDPTLTTAQNQNQPEPDETSQRQNTANQTRAKENPKERVRTSLTQAQQQLAGQSKPREGNGIPS</sequence>
<keyword evidence="2" id="KW-1185">Reference proteome</keyword>
<dbReference type="Proteomes" id="UP000309997">
    <property type="component" value="Unassembled WGS sequence"/>
</dbReference>
<comment type="caution">
    <text evidence="1">The sequence shown here is derived from an EMBL/GenBank/DDBJ whole genome shotgun (WGS) entry which is preliminary data.</text>
</comment>
<evidence type="ECO:0000313" key="1">
    <source>
        <dbReference type="EMBL" id="KAL3580957.1"/>
    </source>
</evidence>
<gene>
    <name evidence="1" type="ORF">D5086_018792</name>
</gene>
<protein>
    <submittedName>
        <fullName evidence="1">Uncharacterized protein</fullName>
    </submittedName>
</protein>
<proteinExistence type="predicted"/>